<sequence length="157" mass="17150">MEPSAGSEVERAQAQKLRGLVVAVDQIDGLIRMKAVMKKLSIARISQVVADPHLSMLSTSILMTALPFHLPSQSKSEKSLALRSSYHVMSAKLLTPLLDPNQCFCPSCGLGRVVLGDMFIPNSTPTTHDCHAYSVLERFIYLLGVIQQFVVSKGLLL</sequence>
<comment type="caution">
    <text evidence="1">The sequence shown here is derived from an EMBL/GenBank/DDBJ whole genome shotgun (WGS) entry which is preliminary data.</text>
</comment>
<keyword evidence="2" id="KW-1185">Reference proteome</keyword>
<gene>
    <name evidence="1" type="ORF">OPV22_001244</name>
</gene>
<name>A0AAV8RQZ5_ENSVE</name>
<evidence type="ECO:0000313" key="1">
    <source>
        <dbReference type="EMBL" id="KAJ8510810.1"/>
    </source>
</evidence>
<reference evidence="1 2" key="1">
    <citation type="submission" date="2022-12" db="EMBL/GenBank/DDBJ databases">
        <title>Chromosome-scale assembly of the Ensete ventricosum genome.</title>
        <authorList>
            <person name="Dussert Y."/>
            <person name="Stocks J."/>
            <person name="Wendawek A."/>
            <person name="Woldeyes F."/>
            <person name="Nichols R.A."/>
            <person name="Borrell J.S."/>
        </authorList>
    </citation>
    <scope>NUCLEOTIDE SEQUENCE [LARGE SCALE GENOMIC DNA]</scope>
    <source>
        <strain evidence="2">cv. Maze</strain>
        <tissue evidence="1">Seeds</tissue>
    </source>
</reference>
<dbReference type="Proteomes" id="UP001222027">
    <property type="component" value="Unassembled WGS sequence"/>
</dbReference>
<organism evidence="1 2">
    <name type="scientific">Ensete ventricosum</name>
    <name type="common">Abyssinian banana</name>
    <name type="synonym">Musa ensete</name>
    <dbReference type="NCBI Taxonomy" id="4639"/>
    <lineage>
        <taxon>Eukaryota</taxon>
        <taxon>Viridiplantae</taxon>
        <taxon>Streptophyta</taxon>
        <taxon>Embryophyta</taxon>
        <taxon>Tracheophyta</taxon>
        <taxon>Spermatophyta</taxon>
        <taxon>Magnoliopsida</taxon>
        <taxon>Liliopsida</taxon>
        <taxon>Zingiberales</taxon>
        <taxon>Musaceae</taxon>
        <taxon>Ensete</taxon>
    </lineage>
</organism>
<protein>
    <submittedName>
        <fullName evidence="1">Uncharacterized protein</fullName>
    </submittedName>
</protein>
<proteinExistence type="predicted"/>
<dbReference type="EMBL" id="JAQQAF010000001">
    <property type="protein sequence ID" value="KAJ8510810.1"/>
    <property type="molecule type" value="Genomic_DNA"/>
</dbReference>
<dbReference type="AlphaFoldDB" id="A0AAV8RQZ5"/>
<accession>A0AAV8RQZ5</accession>
<evidence type="ECO:0000313" key="2">
    <source>
        <dbReference type="Proteomes" id="UP001222027"/>
    </source>
</evidence>